<name>A0A916SA81_9HYPH</name>
<keyword evidence="1" id="KW-1133">Transmembrane helix</keyword>
<evidence type="ECO:0000256" key="1">
    <source>
        <dbReference type="SAM" id="Phobius"/>
    </source>
</evidence>
<organism evidence="2 3">
    <name type="scientific">Brucella endophytica</name>
    <dbReference type="NCBI Taxonomy" id="1963359"/>
    <lineage>
        <taxon>Bacteria</taxon>
        <taxon>Pseudomonadati</taxon>
        <taxon>Pseudomonadota</taxon>
        <taxon>Alphaproteobacteria</taxon>
        <taxon>Hyphomicrobiales</taxon>
        <taxon>Brucellaceae</taxon>
        <taxon>Brucella/Ochrobactrum group</taxon>
        <taxon>Brucella</taxon>
    </lineage>
</organism>
<keyword evidence="3" id="KW-1185">Reference proteome</keyword>
<sequence length="88" mass="9463">MGRRGDFPVVIVVAMVVVIMIVGTAAARVIFLRTTAGAFAHMLMLRFGTAMTVRPATGATFSMIMRLNANLVHHFGPLGIVCNNAYIL</sequence>
<evidence type="ECO:0000313" key="2">
    <source>
        <dbReference type="EMBL" id="GGA90830.1"/>
    </source>
</evidence>
<protein>
    <submittedName>
        <fullName evidence="2">Uncharacterized protein</fullName>
    </submittedName>
</protein>
<reference evidence="2" key="2">
    <citation type="submission" date="2020-09" db="EMBL/GenBank/DDBJ databases">
        <authorList>
            <person name="Sun Q."/>
            <person name="Zhou Y."/>
        </authorList>
    </citation>
    <scope>NUCLEOTIDE SEQUENCE</scope>
    <source>
        <strain evidence="2">CGMCC 1.15082</strain>
    </source>
</reference>
<dbReference type="Proteomes" id="UP000646478">
    <property type="component" value="Unassembled WGS sequence"/>
</dbReference>
<keyword evidence="1" id="KW-0812">Transmembrane</keyword>
<evidence type="ECO:0000313" key="3">
    <source>
        <dbReference type="Proteomes" id="UP000646478"/>
    </source>
</evidence>
<comment type="caution">
    <text evidence="2">The sequence shown here is derived from an EMBL/GenBank/DDBJ whole genome shotgun (WGS) entry which is preliminary data.</text>
</comment>
<accession>A0A916SA81</accession>
<dbReference type="AlphaFoldDB" id="A0A916SA81"/>
<gene>
    <name evidence="2" type="ORF">GCM10011491_18490</name>
</gene>
<keyword evidence="1" id="KW-0472">Membrane</keyword>
<feature type="transmembrane region" description="Helical" evidence="1">
    <location>
        <begin position="7"/>
        <end position="32"/>
    </location>
</feature>
<reference evidence="2" key="1">
    <citation type="journal article" date="2014" name="Int. J. Syst. Evol. Microbiol.">
        <title>Complete genome sequence of Corynebacterium casei LMG S-19264T (=DSM 44701T), isolated from a smear-ripened cheese.</title>
        <authorList>
            <consortium name="US DOE Joint Genome Institute (JGI-PGF)"/>
            <person name="Walter F."/>
            <person name="Albersmeier A."/>
            <person name="Kalinowski J."/>
            <person name="Ruckert C."/>
        </authorList>
    </citation>
    <scope>NUCLEOTIDE SEQUENCE</scope>
    <source>
        <strain evidence="2">CGMCC 1.15082</strain>
    </source>
</reference>
<proteinExistence type="predicted"/>
<dbReference type="EMBL" id="BMHH01000006">
    <property type="protein sequence ID" value="GGA90830.1"/>
    <property type="molecule type" value="Genomic_DNA"/>
</dbReference>